<dbReference type="EMBL" id="MK072073">
    <property type="protein sequence ID" value="AYV78268.1"/>
    <property type="molecule type" value="Genomic_DNA"/>
</dbReference>
<dbReference type="GO" id="GO:0044423">
    <property type="term" value="C:virion component"/>
    <property type="evidence" value="ECO:0007669"/>
    <property type="project" value="UniProtKB-KW"/>
</dbReference>
<accession>A0A3G4ZTQ2</accession>
<evidence type="ECO:0000313" key="4">
    <source>
        <dbReference type="EMBL" id="AYV78268.1"/>
    </source>
</evidence>
<dbReference type="Pfam" id="PF03292">
    <property type="entry name" value="Pox_P4B"/>
    <property type="match status" value="1"/>
</dbReference>
<comment type="subcellular location">
    <subcellularLocation>
        <location evidence="1">Virion</location>
    </subcellularLocation>
</comment>
<dbReference type="InterPro" id="IPR004972">
    <property type="entry name" value="P4B"/>
</dbReference>
<proteinExistence type="predicted"/>
<name>A0A3G4ZTQ2_9VIRU</name>
<keyword evidence="2" id="KW-0946">Virion</keyword>
<evidence type="ECO:0000256" key="2">
    <source>
        <dbReference type="ARBA" id="ARBA00022844"/>
    </source>
</evidence>
<sequence>MSDLKSQKGYHRDTKGDDYSDRPHKDKQVPSELKNLIRKDVNDYQVMQQLRKQYPNDEELVAKIFDKYKDRLDYIRKKSAKFKTMIFSHPKYSNLPLPQILEKGKKLKDKYGFSDDEFHLFVNMAMSDKAFSGTNIYNVPNTPMSRTLGYSIDITGDRLKVKENELDILQDILRMYAESKALHSQIVIQHSTYVDSSPEALTGSYNRDKHNAYSYVHPVIAALFIPKIKYIDEHMLVANIAHIIKCKYENKPIMTQPEFELYWDIITDPNEVSCIVNRESPLADLKSRIVVQTRLWESVLNLRQGKYYNEKLTDFLISLDNCNGNIFDAPDLTYVKDEGTILRRILGAFSLRPTIVSTTPLYGIMSGYYSMTPTALTQITSIPMVVYRLPLNSQHKRVSVHLNEALEQPQWFVENKLIVPKNQTIVYSRDILIFYANRRYQTINFGRLTTPCNFMALPTTVTGFESVNDVCVNFTNEIDVGGDTFLLRSVVLVEKSQMNKNLIIGSTTAIVIPRDISKGKYDDSYLLYDPQGAGEQFESDGSFVRNNPITYIPGESAFNDQGTIESFYKRACCRGTIYVYVKDVLNKPCL</sequence>
<protein>
    <submittedName>
        <fullName evidence="4">P4B major core protein</fullName>
    </submittedName>
</protein>
<feature type="region of interest" description="Disordered" evidence="3">
    <location>
        <begin position="1"/>
        <end position="32"/>
    </location>
</feature>
<organism evidence="4">
    <name type="scientific">Edafosvirus sp</name>
    <dbReference type="NCBI Taxonomy" id="2487765"/>
    <lineage>
        <taxon>Viruses</taxon>
        <taxon>Varidnaviria</taxon>
        <taxon>Bamfordvirae</taxon>
        <taxon>Nucleocytoviricota</taxon>
        <taxon>Megaviricetes</taxon>
        <taxon>Imitervirales</taxon>
        <taxon>Mimiviridae</taxon>
        <taxon>Klosneuvirinae</taxon>
    </lineage>
</organism>
<gene>
    <name evidence="4" type="ORF">Edafosvirus8_18</name>
</gene>
<evidence type="ECO:0000256" key="3">
    <source>
        <dbReference type="SAM" id="MobiDB-lite"/>
    </source>
</evidence>
<evidence type="ECO:0000256" key="1">
    <source>
        <dbReference type="ARBA" id="ARBA00004328"/>
    </source>
</evidence>
<reference evidence="4" key="1">
    <citation type="submission" date="2018-10" db="EMBL/GenBank/DDBJ databases">
        <title>Hidden diversity of soil giant viruses.</title>
        <authorList>
            <person name="Schulz F."/>
            <person name="Alteio L."/>
            <person name="Goudeau D."/>
            <person name="Ryan E.M."/>
            <person name="Malmstrom R.R."/>
            <person name="Blanchard J."/>
            <person name="Woyke T."/>
        </authorList>
    </citation>
    <scope>NUCLEOTIDE SEQUENCE</scope>
    <source>
        <strain evidence="4">EDV1</strain>
    </source>
</reference>
<feature type="compositionally biased region" description="Basic and acidic residues" evidence="3">
    <location>
        <begin position="10"/>
        <end position="32"/>
    </location>
</feature>